<evidence type="ECO:0000256" key="1">
    <source>
        <dbReference type="SAM" id="MobiDB-lite"/>
    </source>
</evidence>
<keyword evidence="3" id="KW-1185">Reference proteome</keyword>
<comment type="caution">
    <text evidence="2">The sequence shown here is derived from an EMBL/GenBank/DDBJ whole genome shotgun (WGS) entry which is preliminary data.</text>
</comment>
<organism evidence="2 3">
    <name type="scientific">Symbiodinium pilosum</name>
    <name type="common">Dinoflagellate</name>
    <dbReference type="NCBI Taxonomy" id="2952"/>
    <lineage>
        <taxon>Eukaryota</taxon>
        <taxon>Sar</taxon>
        <taxon>Alveolata</taxon>
        <taxon>Dinophyceae</taxon>
        <taxon>Suessiales</taxon>
        <taxon>Symbiodiniaceae</taxon>
        <taxon>Symbiodinium</taxon>
    </lineage>
</organism>
<protein>
    <submittedName>
        <fullName evidence="2">Uncharacterized protein</fullName>
    </submittedName>
</protein>
<evidence type="ECO:0000313" key="3">
    <source>
        <dbReference type="Proteomes" id="UP000649617"/>
    </source>
</evidence>
<feature type="compositionally biased region" description="Basic and acidic residues" evidence="1">
    <location>
        <begin position="368"/>
        <end position="385"/>
    </location>
</feature>
<dbReference type="Proteomes" id="UP000649617">
    <property type="component" value="Unassembled WGS sequence"/>
</dbReference>
<feature type="compositionally biased region" description="Low complexity" evidence="1">
    <location>
        <begin position="340"/>
        <end position="349"/>
    </location>
</feature>
<feature type="region of interest" description="Disordered" evidence="1">
    <location>
        <begin position="305"/>
        <end position="393"/>
    </location>
</feature>
<sequence>MPGVRVTGPGLPDTARVRCLMDLAAIYHLGAGPRATDLVQEAKQTNCWNKIKDLMQDVYLDYSQNPIRKPWSNKQKTSKCMATSSAIYSFSDQRAAKFAAEIDKKTSLPAFDICRSCGDLGLNIRPHATLAKIHAWWTNTGGARMHDKDFKGDFEMARSKSEQAADPWPCDPASEVAEDQAYGYYVFEEKGLLTAQEFYDLEGRLPTDASVETMSVPWPNPGSKQEMVLVNLKGLPLEVILSMRRVHIYYDSSARQSEVLLRPERQVLSSQGFATFEHATRNHMKERPDQLKPGAVGADLAVTKQKFQRKAHASSSTPAVAPPNAAAQESDSDGEDDTSSDSGTDGAAGPDQGIGPRKSAKVVAREQQAAKKKAEMQKKAAEKKAAKAKATGSADKFADLGARGAHLNSGRGSSVRCLANLQTEVFMLGPEEANVPEITSTKSLSAVLTGVRFSAIHSDRQSMAQRIADTLKESGKMSFAEQLQERILECKAASILREQEPSNMPFADVKGYVDLVRGSWSVMPWETQLKLAEAYFKNSMTGVLMLAKQQSEITGPTQWAAKAMKQLQGQLHGLCLLLSKEEMSRPGVEVLHGEHITFANILHRMILAYQATHKKPVKKTAQDTSAVTVEEFALDIDDYLGNETADAEASAGETAGSKDLAGVLSSWARRLARMFGAEEFLDILGLQEQASVPIQAICQSLLSSLCSPEARGLRKSPPGDLATSAAPVWCLLDKLEAMCKCWLHLLAVQPEVSDVETSAKHVLLFTSFSGKAGFERNIKNLLHAENTFWCKEAQEVVRTASKTLLAQEKSNELKGLLEQKLSVEVLAQPLRVFQELKEALRATEVRKFAQALSERFQVAAKSLMGDADSCFLLSSKTVDVILEGLTMFEASEGIPTVKAELRTWMTAQMQSIRHGDVWRLLQFLSREQVSPQDLKFDKIAKVVAQVTNQKCPPVDRSPDYYE</sequence>
<accession>A0A812NLZ3</accession>
<name>A0A812NLZ3_SYMPI</name>
<evidence type="ECO:0000313" key="2">
    <source>
        <dbReference type="EMBL" id="CAE7323145.1"/>
    </source>
</evidence>
<feature type="compositionally biased region" description="Acidic residues" evidence="1">
    <location>
        <begin position="330"/>
        <end position="339"/>
    </location>
</feature>
<gene>
    <name evidence="2" type="ORF">SPIL2461_LOCUS7466</name>
</gene>
<dbReference type="AlphaFoldDB" id="A0A812NLZ3"/>
<proteinExistence type="predicted"/>
<dbReference type="OrthoDB" id="427658at2759"/>
<dbReference type="EMBL" id="CAJNIZ010011685">
    <property type="protein sequence ID" value="CAE7323145.1"/>
    <property type="molecule type" value="Genomic_DNA"/>
</dbReference>
<feature type="non-terminal residue" evidence="2">
    <location>
        <position position="1"/>
    </location>
</feature>
<reference evidence="2" key="1">
    <citation type="submission" date="2021-02" db="EMBL/GenBank/DDBJ databases">
        <authorList>
            <person name="Dougan E. K."/>
            <person name="Rhodes N."/>
            <person name="Thang M."/>
            <person name="Chan C."/>
        </authorList>
    </citation>
    <scope>NUCLEOTIDE SEQUENCE</scope>
</reference>